<evidence type="ECO:0008006" key="4">
    <source>
        <dbReference type="Google" id="ProtNLM"/>
    </source>
</evidence>
<dbReference type="eggNOG" id="ENOG5031Z19">
    <property type="taxonomic scope" value="Bacteria"/>
</dbReference>
<evidence type="ECO:0000313" key="3">
    <source>
        <dbReference type="Proteomes" id="UP000000269"/>
    </source>
</evidence>
<protein>
    <recommendedName>
        <fullName evidence="4">YcxB-like protein domain-containing protein</fullName>
    </recommendedName>
</protein>
<keyword evidence="1" id="KW-0812">Transmembrane</keyword>
<sequence length="177" mass="20789">MIRLEEIPIKIQYQITEEDYIQFNLHHLENSPSQKKNYNLLRYLIPIIFSVPVYAIGTVLFKQPKEYWIVIAILFIVIWILRYPKMYIRLVEKQTKKLLDEGDNSSVFGKKTMVIYEDHFEVSDGIGTETVSKNSIKDIKVHEDMVLIYLSAFSAEIIPTRFLDEETKTSLLEQLKG</sequence>
<dbReference type="Proteomes" id="UP000000269">
    <property type="component" value="Chromosome"/>
</dbReference>
<evidence type="ECO:0000256" key="1">
    <source>
        <dbReference type="SAM" id="Phobius"/>
    </source>
</evidence>
<reference evidence="3" key="1">
    <citation type="submission" date="2007-10" db="EMBL/GenBank/DDBJ databases">
        <title>Complete genome of Alkaliphilus oremlandii OhILAs.</title>
        <authorList>
            <person name="Copeland A."/>
            <person name="Lucas S."/>
            <person name="Lapidus A."/>
            <person name="Barry K."/>
            <person name="Detter J.C."/>
            <person name="Glavina del Rio T."/>
            <person name="Hammon N."/>
            <person name="Israni S."/>
            <person name="Dalin E."/>
            <person name="Tice H."/>
            <person name="Pitluck S."/>
            <person name="Chain P."/>
            <person name="Malfatti S."/>
            <person name="Shin M."/>
            <person name="Vergez L."/>
            <person name="Schmutz J."/>
            <person name="Larimer F."/>
            <person name="Land M."/>
            <person name="Hauser L."/>
            <person name="Kyrpides N."/>
            <person name="Mikhailova N."/>
            <person name="Stolz J.F."/>
            <person name="Dawson A."/>
            <person name="Fisher E."/>
            <person name="Crable B."/>
            <person name="Perera E."/>
            <person name="Lisak J."/>
            <person name="Ranganathan M."/>
            <person name="Basu P."/>
            <person name="Richardson P."/>
        </authorList>
    </citation>
    <scope>NUCLEOTIDE SEQUENCE [LARGE SCALE GENOMIC DNA]</scope>
    <source>
        <strain evidence="3">OhILAs</strain>
    </source>
</reference>
<keyword evidence="1" id="KW-1133">Transmembrane helix</keyword>
<keyword evidence="1" id="KW-0472">Membrane</keyword>
<dbReference type="HOGENOM" id="CLU_104164_0_0_9"/>
<name>A8MJA7_ALKOO</name>
<organism evidence="2 3">
    <name type="scientific">Alkaliphilus oremlandii (strain OhILAs)</name>
    <name type="common">Clostridium oremlandii (strain OhILAs)</name>
    <dbReference type="NCBI Taxonomy" id="350688"/>
    <lineage>
        <taxon>Bacteria</taxon>
        <taxon>Bacillati</taxon>
        <taxon>Bacillota</taxon>
        <taxon>Clostridia</taxon>
        <taxon>Peptostreptococcales</taxon>
        <taxon>Natronincolaceae</taxon>
        <taxon>Alkaliphilus</taxon>
    </lineage>
</organism>
<keyword evidence="3" id="KW-1185">Reference proteome</keyword>
<dbReference type="EMBL" id="CP000853">
    <property type="protein sequence ID" value="ABW19889.1"/>
    <property type="molecule type" value="Genomic_DNA"/>
</dbReference>
<feature type="transmembrane region" description="Helical" evidence="1">
    <location>
        <begin position="67"/>
        <end position="84"/>
    </location>
</feature>
<evidence type="ECO:0000313" key="2">
    <source>
        <dbReference type="EMBL" id="ABW19889.1"/>
    </source>
</evidence>
<feature type="transmembrane region" description="Helical" evidence="1">
    <location>
        <begin position="40"/>
        <end position="61"/>
    </location>
</feature>
<accession>A8MJA7</accession>
<dbReference type="AlphaFoldDB" id="A8MJA7"/>
<gene>
    <name evidence="2" type="ordered locus">Clos_2357</name>
</gene>
<proteinExistence type="predicted"/>
<dbReference type="KEGG" id="aoe:Clos_2357"/>
<dbReference type="STRING" id="350688.Clos_2357"/>